<reference evidence="2 3" key="1">
    <citation type="submission" date="2022-07" db="EMBL/GenBank/DDBJ databases">
        <title>Mucilaginibacter sp. JC4.</title>
        <authorList>
            <person name="Le V."/>
            <person name="Ko S.-R."/>
            <person name="Ahn C.-Y."/>
            <person name="Oh H.-M."/>
        </authorList>
    </citation>
    <scope>NUCLEOTIDE SEQUENCE [LARGE SCALE GENOMIC DNA]</scope>
    <source>
        <strain evidence="2 3">JC4</strain>
    </source>
</reference>
<sequence length="458" mass="49561">MKFYKLGLLTLLISLFILNGCKTQDGIGLDVDPATQINGTLISDTSVVATTVPEDSVITNNSSARAPLAYFKDPDFGTTEANIAVIVNLPGATAYTLPTGTITVDSASLILPYAADGFYGDSLLSTYKVDVHQLNERIVLSKGYYNTKHFDSKSELLGTKTFLARSHDSIMITNVVKGGADTLVKVKPQVRIPINKSFISTSFFGASASALASNDIFSNNLKGLYLTLDKSQTTGTGGNMFFRLDSAMVMVYYKRVDGSTIDTASVALPLGTNVNEIKHTYSAKVQAALDNTSNDGLVYLQGLAGLRAKLTLPNVKSMFDSLQNKVILNRAELVVKVKPGTATPFAPNRRLTLYRYDIAHQRIALQDASTSDPRASGVFGGSYNSATGEYHFIVTSYLQDLIRGKTIDYGTFLAPVDPTVTDAIDISPTASFAERSIIEGKNSPYRIKLNIIYTKLNQ</sequence>
<proteinExistence type="predicted"/>
<dbReference type="Pfam" id="PF14092">
    <property type="entry name" value="DUF4270"/>
    <property type="match status" value="1"/>
</dbReference>
<evidence type="ECO:0000313" key="3">
    <source>
        <dbReference type="Proteomes" id="UP001204376"/>
    </source>
</evidence>
<comment type="caution">
    <text evidence="2">The sequence shown here is derived from an EMBL/GenBank/DDBJ whole genome shotgun (WGS) entry which is preliminary data.</text>
</comment>
<accession>A0ABT1TA72</accession>
<evidence type="ECO:0000313" key="2">
    <source>
        <dbReference type="EMBL" id="MCQ6961526.1"/>
    </source>
</evidence>
<feature type="signal peptide" evidence="1">
    <location>
        <begin position="1"/>
        <end position="19"/>
    </location>
</feature>
<protein>
    <submittedName>
        <fullName evidence="2">DUF4270 domain-containing protein</fullName>
    </submittedName>
</protein>
<keyword evidence="3" id="KW-1185">Reference proteome</keyword>
<evidence type="ECO:0000256" key="1">
    <source>
        <dbReference type="SAM" id="SignalP"/>
    </source>
</evidence>
<name>A0ABT1TA72_9SPHI</name>
<gene>
    <name evidence="2" type="ORF">NPE20_26370</name>
</gene>
<feature type="chain" id="PRO_5046388563" evidence="1">
    <location>
        <begin position="20"/>
        <end position="458"/>
    </location>
</feature>
<dbReference type="InterPro" id="IPR025366">
    <property type="entry name" value="DUF4270"/>
</dbReference>
<organism evidence="2 3">
    <name type="scientific">Mucilaginibacter aquariorum</name>
    <dbReference type="NCBI Taxonomy" id="2967225"/>
    <lineage>
        <taxon>Bacteria</taxon>
        <taxon>Pseudomonadati</taxon>
        <taxon>Bacteroidota</taxon>
        <taxon>Sphingobacteriia</taxon>
        <taxon>Sphingobacteriales</taxon>
        <taxon>Sphingobacteriaceae</taxon>
        <taxon>Mucilaginibacter</taxon>
    </lineage>
</organism>
<dbReference type="EMBL" id="JANHOH010000016">
    <property type="protein sequence ID" value="MCQ6961526.1"/>
    <property type="molecule type" value="Genomic_DNA"/>
</dbReference>
<dbReference type="RefSeq" id="WP_256541691.1">
    <property type="nucleotide sequence ID" value="NZ_JANHOH010000016.1"/>
</dbReference>
<dbReference type="Proteomes" id="UP001204376">
    <property type="component" value="Unassembled WGS sequence"/>
</dbReference>
<keyword evidence="1" id="KW-0732">Signal</keyword>